<keyword evidence="1" id="KW-1133">Transmembrane helix</keyword>
<reference evidence="2 3" key="1">
    <citation type="submission" date="2016-11" db="EMBL/GenBank/DDBJ databases">
        <authorList>
            <person name="Jaros S."/>
            <person name="Januszkiewicz K."/>
            <person name="Wedrychowicz H."/>
        </authorList>
    </citation>
    <scope>NUCLEOTIDE SEQUENCE [LARGE SCALE GENOMIC DNA]</scope>
    <source>
        <strain evidence="2 3">DSM 3089</strain>
    </source>
</reference>
<keyword evidence="3" id="KW-1185">Reference proteome</keyword>
<feature type="transmembrane region" description="Helical" evidence="1">
    <location>
        <begin position="143"/>
        <end position="165"/>
    </location>
</feature>
<name>A0A1M5W7Z2_9CLOT</name>
<evidence type="ECO:0000256" key="1">
    <source>
        <dbReference type="SAM" id="Phobius"/>
    </source>
</evidence>
<sequence length="273" mass="32357">MIFFTEKFLPLFFFFFFYAFMGWCLEISYAAYAHKKFVNRGFLFGPYCPMYGVGCVLLIWILRPFSNNYILLFILSTFLTSTLEYVTGYTLEKIFKTKWWDYSMDPLNLHGRICLLYSIIWGFLSVLLIKFVHPFIAKLLNPFIYSTMGRIVIFTLLVLITIDLITTIKSLINFNNLIDQFQEFSKEFKQKIHNPKEDLNELSESSVDCECDSSNEEILIKEFKGKYENFLETIQKKYPRFLSVMPNYSGDKFKEHLNNFKQKLADSKKNNKN</sequence>
<feature type="transmembrane region" description="Helical" evidence="1">
    <location>
        <begin position="44"/>
        <end position="63"/>
    </location>
</feature>
<keyword evidence="1" id="KW-0472">Membrane</keyword>
<dbReference type="EMBL" id="FQXP01000005">
    <property type="protein sequence ID" value="SHH83606.1"/>
    <property type="molecule type" value="Genomic_DNA"/>
</dbReference>
<accession>A0A1M5W7Z2</accession>
<dbReference type="OrthoDB" id="9789229at2"/>
<dbReference type="RefSeq" id="WP_072831499.1">
    <property type="nucleotide sequence ID" value="NZ_FQXP01000005.1"/>
</dbReference>
<gene>
    <name evidence="2" type="ORF">SAMN02745196_01605</name>
</gene>
<dbReference type="Pfam" id="PF06541">
    <property type="entry name" value="ABC_trans_CmpB"/>
    <property type="match status" value="1"/>
</dbReference>
<protein>
    <submittedName>
        <fullName evidence="2">Uncharacterized membrane protein</fullName>
    </submittedName>
</protein>
<dbReference type="InterPro" id="IPR010540">
    <property type="entry name" value="CmpB_TMEM229"/>
</dbReference>
<evidence type="ECO:0000313" key="3">
    <source>
        <dbReference type="Proteomes" id="UP000184526"/>
    </source>
</evidence>
<feature type="transmembrane region" description="Helical" evidence="1">
    <location>
        <begin position="12"/>
        <end position="32"/>
    </location>
</feature>
<organism evidence="2 3">
    <name type="scientific">Clostridium collagenovorans DSM 3089</name>
    <dbReference type="NCBI Taxonomy" id="1121306"/>
    <lineage>
        <taxon>Bacteria</taxon>
        <taxon>Bacillati</taxon>
        <taxon>Bacillota</taxon>
        <taxon>Clostridia</taxon>
        <taxon>Eubacteriales</taxon>
        <taxon>Clostridiaceae</taxon>
        <taxon>Clostridium</taxon>
    </lineage>
</organism>
<evidence type="ECO:0000313" key="2">
    <source>
        <dbReference type="EMBL" id="SHH83606.1"/>
    </source>
</evidence>
<feature type="transmembrane region" description="Helical" evidence="1">
    <location>
        <begin position="69"/>
        <end position="92"/>
    </location>
</feature>
<dbReference type="Proteomes" id="UP000184526">
    <property type="component" value="Unassembled WGS sequence"/>
</dbReference>
<feature type="transmembrane region" description="Helical" evidence="1">
    <location>
        <begin position="113"/>
        <end position="137"/>
    </location>
</feature>
<dbReference type="AlphaFoldDB" id="A0A1M5W7Z2"/>
<keyword evidence="1" id="KW-0812">Transmembrane</keyword>
<dbReference type="STRING" id="1121306.SAMN02745196_01605"/>
<proteinExistence type="predicted"/>